<evidence type="ECO:0000313" key="2">
    <source>
        <dbReference type="EMBL" id="CAG5083109.1"/>
    </source>
</evidence>
<dbReference type="AlphaFoldDB" id="A0A8J2MKY4"/>
<evidence type="ECO:0000256" key="1">
    <source>
        <dbReference type="SAM" id="Phobius"/>
    </source>
</evidence>
<keyword evidence="1" id="KW-1133">Transmembrane helix</keyword>
<sequence length="287" mass="32632">MDKIRIISITAVTGIVAVGLYFAFRRSFGETNEPLDDDIPLVSSLPGTETSSENSLKNQRLMAVNTVIKEFAKWKITTFDIKTYSSTVSLATDPKTTDLQVIHSVCTEGKPCNLEDGLLYTLNEAAVDLLAYYVRHNEKKHLDTAERLVKIIFGNKLKDYDPTRTKLFNLPTLINNIAILPILFEYIADSTYDNTRNMCHEFISKVLPNFHAFDKTTFNSEILMFNSIRMLSNNLFNTWNFNEDSADKNIQILIDSAVQSGLKSYRIIDYDSTLRGRLYKALMTGNH</sequence>
<keyword evidence="1" id="KW-0812">Transmembrane</keyword>
<keyword evidence="3" id="KW-1185">Reference proteome</keyword>
<name>A0A8J2MKY4_COTCN</name>
<accession>A0A8J2MKY4</accession>
<dbReference type="EMBL" id="CAJNRD030001118">
    <property type="protein sequence ID" value="CAG5083109.1"/>
    <property type="molecule type" value="Genomic_DNA"/>
</dbReference>
<protein>
    <submittedName>
        <fullName evidence="2">Cc_odve66_30</fullName>
    </submittedName>
</protein>
<dbReference type="OrthoDB" id="10367527at2759"/>
<proteinExistence type="predicted"/>
<organism evidence="2 3">
    <name type="scientific">Cotesia congregata</name>
    <name type="common">Parasitoid wasp</name>
    <name type="synonym">Apanteles congregatus</name>
    <dbReference type="NCBI Taxonomy" id="51543"/>
    <lineage>
        <taxon>Eukaryota</taxon>
        <taxon>Metazoa</taxon>
        <taxon>Ecdysozoa</taxon>
        <taxon>Arthropoda</taxon>
        <taxon>Hexapoda</taxon>
        <taxon>Insecta</taxon>
        <taxon>Pterygota</taxon>
        <taxon>Neoptera</taxon>
        <taxon>Endopterygota</taxon>
        <taxon>Hymenoptera</taxon>
        <taxon>Apocrita</taxon>
        <taxon>Ichneumonoidea</taxon>
        <taxon>Braconidae</taxon>
        <taxon>Microgastrinae</taxon>
        <taxon>Cotesia</taxon>
    </lineage>
</organism>
<feature type="transmembrane region" description="Helical" evidence="1">
    <location>
        <begin position="6"/>
        <end position="24"/>
    </location>
</feature>
<evidence type="ECO:0000313" key="3">
    <source>
        <dbReference type="Proteomes" id="UP000786811"/>
    </source>
</evidence>
<dbReference type="Proteomes" id="UP000786811">
    <property type="component" value="Unassembled WGS sequence"/>
</dbReference>
<reference evidence="2" key="1">
    <citation type="submission" date="2021-04" db="EMBL/GenBank/DDBJ databases">
        <authorList>
            <person name="Chebbi M.A.C M."/>
        </authorList>
    </citation>
    <scope>NUCLEOTIDE SEQUENCE</scope>
</reference>
<keyword evidence="1" id="KW-0472">Membrane</keyword>
<gene>
    <name evidence="2" type="ORF">HICCMSTLAB_LOCUS3733</name>
</gene>
<comment type="caution">
    <text evidence="2">The sequence shown here is derived from an EMBL/GenBank/DDBJ whole genome shotgun (WGS) entry which is preliminary data.</text>
</comment>